<dbReference type="GO" id="GO:0016405">
    <property type="term" value="F:CoA-ligase activity"/>
    <property type="evidence" value="ECO:0007669"/>
    <property type="project" value="UniProtKB-ARBA"/>
</dbReference>
<organism evidence="5">
    <name type="scientific">Zea mays</name>
    <name type="common">Maize</name>
    <dbReference type="NCBI Taxonomy" id="4577"/>
    <lineage>
        <taxon>Eukaryota</taxon>
        <taxon>Viridiplantae</taxon>
        <taxon>Streptophyta</taxon>
        <taxon>Embryophyta</taxon>
        <taxon>Tracheophyta</taxon>
        <taxon>Spermatophyta</taxon>
        <taxon>Magnoliopsida</taxon>
        <taxon>Liliopsida</taxon>
        <taxon>Poales</taxon>
        <taxon>Poaceae</taxon>
        <taxon>PACMAD clade</taxon>
        <taxon>Panicoideae</taxon>
        <taxon>Andropogonodae</taxon>
        <taxon>Andropogoneae</taxon>
        <taxon>Tripsacinae</taxon>
        <taxon>Zea</taxon>
    </lineage>
</organism>
<reference evidence="5" key="1">
    <citation type="submission" date="2015-12" db="EMBL/GenBank/DDBJ databases">
        <title>Update maize B73 reference genome by single molecule sequencing technologies.</title>
        <authorList>
            <consortium name="Maize Genome Sequencing Project"/>
            <person name="Ware D."/>
        </authorList>
    </citation>
    <scope>NUCLEOTIDE SEQUENCE</scope>
    <source>
        <tissue evidence="5">Seedling</tissue>
    </source>
</reference>
<dbReference type="GO" id="GO:0016878">
    <property type="term" value="F:acid-thiol ligase activity"/>
    <property type="evidence" value="ECO:0007669"/>
    <property type="project" value="UniProtKB-ARBA"/>
</dbReference>
<proteinExistence type="inferred from homology"/>
<keyword evidence="4" id="KW-0067">ATP-binding</keyword>
<evidence type="ECO:0000256" key="1">
    <source>
        <dbReference type="ARBA" id="ARBA00006432"/>
    </source>
</evidence>
<gene>
    <name evidence="5" type="ORF">ZEAMMB73_Zm00001d023538</name>
</gene>
<evidence type="ECO:0000256" key="2">
    <source>
        <dbReference type="ARBA" id="ARBA00022598"/>
    </source>
</evidence>
<evidence type="ECO:0000313" key="5">
    <source>
        <dbReference type="EMBL" id="AQK39526.1"/>
    </source>
</evidence>
<dbReference type="PANTHER" id="PTHR43272">
    <property type="entry name" value="LONG-CHAIN-FATTY-ACID--COA LIGASE"/>
    <property type="match status" value="1"/>
</dbReference>
<dbReference type="GO" id="GO:0005524">
    <property type="term" value="F:ATP binding"/>
    <property type="evidence" value="ECO:0007669"/>
    <property type="project" value="UniProtKB-KW"/>
</dbReference>
<sequence length="160" mass="18496">MNPYFVGILVPVAVSLLLRKRRKAQRMRGVPVEVGGEPGYAVRNYRFEQPVETHWEGVSTLADLFEQSCKEYVYMPLLGTRKLISRETEAAPGGRSFEKLHLGEYEWKCYAECFKSVCNFSSGLIRVGHQKNERVAIFAETRAEWQIGLQVFFFTLSFYR</sequence>
<keyword evidence="3" id="KW-0547">Nucleotide-binding</keyword>
<evidence type="ECO:0000256" key="4">
    <source>
        <dbReference type="ARBA" id="ARBA00022840"/>
    </source>
</evidence>
<evidence type="ECO:0000256" key="3">
    <source>
        <dbReference type="ARBA" id="ARBA00022741"/>
    </source>
</evidence>
<accession>A0A1D6IU05</accession>
<dbReference type="PANTHER" id="PTHR43272:SF83">
    <property type="entry name" value="ACYL-COA SYNTHETASE LONG-CHAIN, ISOFORM J"/>
    <property type="match status" value="1"/>
</dbReference>
<name>A0A1D6IU05_MAIZE</name>
<keyword evidence="2" id="KW-0436">Ligase</keyword>
<dbReference type="AlphaFoldDB" id="A0A1D6IU05"/>
<dbReference type="SUPFAM" id="SSF56801">
    <property type="entry name" value="Acetyl-CoA synthetase-like"/>
    <property type="match status" value="1"/>
</dbReference>
<protein>
    <submittedName>
        <fullName evidence="5">Long chain acyl-CoA synthetase 9 chloroplastic</fullName>
    </submittedName>
</protein>
<dbReference type="GO" id="GO:0006631">
    <property type="term" value="P:fatty acid metabolic process"/>
    <property type="evidence" value="ECO:0007669"/>
    <property type="project" value="UniProtKB-ARBA"/>
</dbReference>
<dbReference type="Gene3D" id="3.40.50.980">
    <property type="match status" value="1"/>
</dbReference>
<comment type="similarity">
    <text evidence="1">Belongs to the ATP-dependent AMP-binding enzyme family.</text>
</comment>
<dbReference type="EMBL" id="CM000786">
    <property type="protein sequence ID" value="AQK39526.1"/>
    <property type="molecule type" value="Genomic_DNA"/>
</dbReference>